<evidence type="ECO:0000313" key="10">
    <source>
        <dbReference type="Proteomes" id="UP000031104"/>
    </source>
</evidence>
<reference evidence="9 10" key="1">
    <citation type="submission" date="2014-12" db="EMBL/GenBank/DDBJ databases">
        <title>Complete genome sequence of Francisella guanzhouensis strain 08HL01032 isolated from air-conditioning system in China.</title>
        <authorList>
            <person name="Svensson D."/>
            <person name="Ohrman C."/>
            <person name="Backman S."/>
            <person name="Karlsson E."/>
            <person name="Nilsson E."/>
            <person name="Bystrom M."/>
            <person name="Larkeryd A."/>
            <person name="Stenberg P."/>
            <person name="Scholtz H.C."/>
            <person name="Forsman M."/>
            <person name="Sjodin A."/>
        </authorList>
    </citation>
    <scope>NUCLEOTIDE SEQUENCE [LARGE SCALE GENOMIC DNA]</scope>
    <source>
        <strain evidence="9 10">08HL01032</strain>
    </source>
</reference>
<accession>A0A0A8E4U8</accession>
<dbReference type="EC" id="2.7.7.-" evidence="8"/>
<comment type="catalytic activity">
    <reaction evidence="8">
        <text>L-seryl-[protein] + UTP = O-(5'-uridylyl)-L-seryl-[protein] + diphosphate</text>
        <dbReference type="Rhea" id="RHEA:64604"/>
        <dbReference type="Rhea" id="RHEA-COMP:9863"/>
        <dbReference type="Rhea" id="RHEA-COMP:16635"/>
        <dbReference type="ChEBI" id="CHEBI:29999"/>
        <dbReference type="ChEBI" id="CHEBI:33019"/>
        <dbReference type="ChEBI" id="CHEBI:46398"/>
        <dbReference type="ChEBI" id="CHEBI:156051"/>
    </reaction>
</comment>
<comment type="function">
    <text evidence="8">Nucleotidyltransferase involved in the post-translational modification of proteins. It can catalyze the addition of adenosine monophosphate (AMP) or uridine monophosphate (UMP) to a protein, resulting in modifications known as AMPylation and UMPylation.</text>
</comment>
<evidence type="ECO:0000256" key="8">
    <source>
        <dbReference type="HAMAP-Rule" id="MF_00692"/>
    </source>
</evidence>
<evidence type="ECO:0000256" key="7">
    <source>
        <dbReference type="ARBA" id="ARBA00022842"/>
    </source>
</evidence>
<dbReference type="HAMAP" id="MF_00692">
    <property type="entry name" value="SelO"/>
    <property type="match status" value="1"/>
</dbReference>
<comment type="catalytic activity">
    <reaction evidence="8">
        <text>L-tyrosyl-[protein] + UTP = O-(5'-uridylyl)-L-tyrosyl-[protein] + diphosphate</text>
        <dbReference type="Rhea" id="RHEA:83887"/>
        <dbReference type="Rhea" id="RHEA-COMP:10136"/>
        <dbReference type="Rhea" id="RHEA-COMP:20238"/>
        <dbReference type="ChEBI" id="CHEBI:33019"/>
        <dbReference type="ChEBI" id="CHEBI:46398"/>
        <dbReference type="ChEBI" id="CHEBI:46858"/>
        <dbReference type="ChEBI" id="CHEBI:90602"/>
    </reaction>
</comment>
<feature type="binding site" evidence="8">
    <location>
        <position position="242"/>
    </location>
    <ligand>
        <name>Mg(2+)</name>
        <dbReference type="ChEBI" id="CHEBI:18420"/>
    </ligand>
</feature>
<dbReference type="AlphaFoldDB" id="A0A0A8E4U8"/>
<comment type="catalytic activity">
    <reaction evidence="8">
        <text>L-tyrosyl-[protein] + ATP = O-(5'-adenylyl)-L-tyrosyl-[protein] + diphosphate</text>
        <dbReference type="Rhea" id="RHEA:54288"/>
        <dbReference type="Rhea" id="RHEA-COMP:10136"/>
        <dbReference type="Rhea" id="RHEA-COMP:13846"/>
        <dbReference type="ChEBI" id="CHEBI:30616"/>
        <dbReference type="ChEBI" id="CHEBI:33019"/>
        <dbReference type="ChEBI" id="CHEBI:46858"/>
        <dbReference type="ChEBI" id="CHEBI:83624"/>
        <dbReference type="EC" id="2.7.7.108"/>
    </reaction>
</comment>
<keyword evidence="2 8" id="KW-0808">Transferase</keyword>
<dbReference type="EC" id="2.7.7.108" evidence="8"/>
<feature type="binding site" evidence="8">
    <location>
        <position position="105"/>
    </location>
    <ligand>
        <name>ATP</name>
        <dbReference type="ChEBI" id="CHEBI:30616"/>
    </ligand>
</feature>
<dbReference type="GO" id="GO:0005524">
    <property type="term" value="F:ATP binding"/>
    <property type="evidence" value="ECO:0007669"/>
    <property type="project" value="UniProtKB-UniRule"/>
</dbReference>
<evidence type="ECO:0000256" key="2">
    <source>
        <dbReference type="ARBA" id="ARBA00022679"/>
    </source>
</evidence>
<feature type="binding site" evidence="8">
    <location>
        <position position="251"/>
    </location>
    <ligand>
        <name>Mg(2+)</name>
        <dbReference type="ChEBI" id="CHEBI:18420"/>
    </ligand>
</feature>
<dbReference type="GO" id="GO:0000287">
    <property type="term" value="F:magnesium ion binding"/>
    <property type="evidence" value="ECO:0007669"/>
    <property type="project" value="UniProtKB-UniRule"/>
</dbReference>
<dbReference type="STRING" id="594679.SD28_06290"/>
<keyword evidence="10" id="KW-1185">Reference proteome</keyword>
<feature type="binding site" evidence="8">
    <location>
        <position position="84"/>
    </location>
    <ligand>
        <name>ATP</name>
        <dbReference type="ChEBI" id="CHEBI:30616"/>
    </ligand>
</feature>
<comment type="cofactor">
    <cofactor evidence="8">
        <name>Mg(2+)</name>
        <dbReference type="ChEBI" id="CHEBI:18420"/>
    </cofactor>
    <cofactor evidence="8">
        <name>Mn(2+)</name>
        <dbReference type="ChEBI" id="CHEBI:29035"/>
    </cofactor>
</comment>
<feature type="binding site" evidence="8">
    <location>
        <position position="251"/>
    </location>
    <ligand>
        <name>ATP</name>
        <dbReference type="ChEBI" id="CHEBI:30616"/>
    </ligand>
</feature>
<evidence type="ECO:0000256" key="1">
    <source>
        <dbReference type="ARBA" id="ARBA00009747"/>
    </source>
</evidence>
<feature type="binding site" evidence="8">
    <location>
        <position position="85"/>
    </location>
    <ligand>
        <name>ATP</name>
        <dbReference type="ChEBI" id="CHEBI:30616"/>
    </ligand>
</feature>
<comment type="catalytic activity">
    <reaction evidence="8">
        <text>L-threonyl-[protein] + ATP = 3-O-(5'-adenylyl)-L-threonyl-[protein] + diphosphate</text>
        <dbReference type="Rhea" id="RHEA:54292"/>
        <dbReference type="Rhea" id="RHEA-COMP:11060"/>
        <dbReference type="Rhea" id="RHEA-COMP:13847"/>
        <dbReference type="ChEBI" id="CHEBI:30013"/>
        <dbReference type="ChEBI" id="CHEBI:30616"/>
        <dbReference type="ChEBI" id="CHEBI:33019"/>
        <dbReference type="ChEBI" id="CHEBI:138113"/>
        <dbReference type="EC" id="2.7.7.108"/>
    </reaction>
</comment>
<dbReference type="PANTHER" id="PTHR32057">
    <property type="entry name" value="PROTEIN ADENYLYLTRANSFERASE SELO, MITOCHONDRIAL"/>
    <property type="match status" value="1"/>
</dbReference>
<evidence type="ECO:0000256" key="6">
    <source>
        <dbReference type="ARBA" id="ARBA00022840"/>
    </source>
</evidence>
<keyword evidence="8" id="KW-0464">Manganese</keyword>
<dbReference type="Pfam" id="PF02696">
    <property type="entry name" value="SelO"/>
    <property type="match status" value="1"/>
</dbReference>
<feature type="binding site" evidence="8">
    <location>
        <position position="175"/>
    </location>
    <ligand>
        <name>ATP</name>
        <dbReference type="ChEBI" id="CHEBI:30616"/>
    </ligand>
</feature>
<comment type="catalytic activity">
    <reaction evidence="8">
        <text>L-seryl-[protein] + ATP = 3-O-(5'-adenylyl)-L-seryl-[protein] + diphosphate</text>
        <dbReference type="Rhea" id="RHEA:58120"/>
        <dbReference type="Rhea" id="RHEA-COMP:9863"/>
        <dbReference type="Rhea" id="RHEA-COMP:15073"/>
        <dbReference type="ChEBI" id="CHEBI:29999"/>
        <dbReference type="ChEBI" id="CHEBI:30616"/>
        <dbReference type="ChEBI" id="CHEBI:33019"/>
        <dbReference type="ChEBI" id="CHEBI:142516"/>
        <dbReference type="EC" id="2.7.7.108"/>
    </reaction>
</comment>
<keyword evidence="3 8" id="KW-0548">Nucleotidyltransferase</keyword>
<keyword evidence="4 8" id="KW-0479">Metal-binding</keyword>
<gene>
    <name evidence="8" type="primary">ydiU</name>
    <name evidence="8" type="synonym">selO</name>
    <name evidence="9" type="ORF">SD28_06290</name>
</gene>
<dbReference type="GO" id="GO:0030145">
    <property type="term" value="F:manganese ion binding"/>
    <property type="evidence" value="ECO:0007669"/>
    <property type="project" value="UniProtKB-UniRule"/>
</dbReference>
<dbReference type="KEGG" id="fgu:SD28_06290"/>
<evidence type="ECO:0000313" key="9">
    <source>
        <dbReference type="EMBL" id="AJC49265.1"/>
    </source>
</evidence>
<dbReference type="EMBL" id="CP010427">
    <property type="protein sequence ID" value="AJC49265.1"/>
    <property type="molecule type" value="Genomic_DNA"/>
</dbReference>
<feature type="binding site" evidence="8">
    <location>
        <position position="117"/>
    </location>
    <ligand>
        <name>ATP</name>
        <dbReference type="ChEBI" id="CHEBI:30616"/>
    </ligand>
</feature>
<dbReference type="GO" id="GO:0070733">
    <property type="term" value="F:AMPylase activity"/>
    <property type="evidence" value="ECO:0007669"/>
    <property type="project" value="UniProtKB-EC"/>
</dbReference>
<dbReference type="HOGENOM" id="CLU_010245_4_1_6"/>
<dbReference type="PANTHER" id="PTHR32057:SF14">
    <property type="entry name" value="PROTEIN ADENYLYLTRANSFERASE SELO, MITOCHONDRIAL"/>
    <property type="match status" value="1"/>
</dbReference>
<sequence>MLIPLEYSYLDLPREFYSKQPVYKYPKAKLLVFNNTLAQELGFNLEQLGETELLDFLLGYQSKNSIAQAYAGHQFGHFTMLGDGRAILTGEYKKPDGTVVDIHLKGAGLTKFSRGGDGKAALGPMLREYIVSEAMHNLNIPTSRILAVITTGENVQRQSLEQGAIAIRVASSHIRVGTFQYAAMLGKNYSQSLLDYTIKRHNITYSENKALSLLNYIVDKQTSLITEWERVGFIHGVMNTDNMTISGETIDYGPCAFMDKYNPETVFSSIDRNRRYAFANQASVAGWNITRLTESLLSLISKDEKEAIKLAEKTLAEYSEAYKDKWQKVFLSKLGLGSYQKGNESLISDLLAEMYKNNLDYTNTFYDLSYQKKEGLRKQGLASWLDKWVSCIEKMNIVNMRLVNPFIIPRNHQVEKAIKSAEIGNLEDFYNLNEALKHPYEFNKKYQNYMLEPTEDQIVKATFCGT</sequence>
<dbReference type="NCBIfam" id="NF000658">
    <property type="entry name" value="PRK00029.1"/>
    <property type="match status" value="1"/>
</dbReference>
<keyword evidence="7 8" id="KW-0460">Magnesium</keyword>
<protein>
    <recommendedName>
        <fullName evidence="8">Protein nucleotidyltransferase YdiU</fullName>
        <ecNumber evidence="8">2.7.7.-</ecNumber>
    </recommendedName>
    <alternativeName>
        <fullName evidence="8">Protein adenylyltransferase YdiU</fullName>
        <ecNumber evidence="8">2.7.7.108</ecNumber>
    </alternativeName>
    <alternativeName>
        <fullName evidence="8">Protein uridylyltransferase YdiU</fullName>
        <ecNumber evidence="8">2.7.7.-</ecNumber>
    </alternativeName>
</protein>
<organism evidence="9 10">
    <name type="scientific">Allofrancisella guangzhouensis</name>
    <dbReference type="NCBI Taxonomy" id="594679"/>
    <lineage>
        <taxon>Bacteria</taxon>
        <taxon>Pseudomonadati</taxon>
        <taxon>Pseudomonadota</taxon>
        <taxon>Gammaproteobacteria</taxon>
        <taxon>Thiotrichales</taxon>
        <taxon>Francisellaceae</taxon>
        <taxon>Allofrancisella</taxon>
    </lineage>
</organism>
<feature type="active site" description="Proton acceptor" evidence="8">
    <location>
        <position position="241"/>
    </location>
</feature>
<proteinExistence type="inferred from homology"/>
<name>A0A0A8E4U8_9GAMM</name>
<dbReference type="InterPro" id="IPR003846">
    <property type="entry name" value="SelO"/>
</dbReference>
<feature type="binding site" evidence="8">
    <location>
        <position position="118"/>
    </location>
    <ligand>
        <name>ATP</name>
        <dbReference type="ChEBI" id="CHEBI:30616"/>
    </ligand>
</feature>
<comment type="similarity">
    <text evidence="1 8">Belongs to the SELO family.</text>
</comment>
<keyword evidence="5 8" id="KW-0547">Nucleotide-binding</keyword>
<comment type="catalytic activity">
    <reaction evidence="8">
        <text>L-histidyl-[protein] + UTP = N(tele)-(5'-uridylyl)-L-histidyl-[protein] + diphosphate</text>
        <dbReference type="Rhea" id="RHEA:83891"/>
        <dbReference type="Rhea" id="RHEA-COMP:9745"/>
        <dbReference type="Rhea" id="RHEA-COMP:20239"/>
        <dbReference type="ChEBI" id="CHEBI:29979"/>
        <dbReference type="ChEBI" id="CHEBI:33019"/>
        <dbReference type="ChEBI" id="CHEBI:46398"/>
        <dbReference type="ChEBI" id="CHEBI:233474"/>
    </reaction>
</comment>
<dbReference type="Proteomes" id="UP000031104">
    <property type="component" value="Chromosome"/>
</dbReference>
<feature type="binding site" evidence="8">
    <location>
        <position position="82"/>
    </location>
    <ligand>
        <name>ATP</name>
        <dbReference type="ChEBI" id="CHEBI:30616"/>
    </ligand>
</feature>
<evidence type="ECO:0000256" key="4">
    <source>
        <dbReference type="ARBA" id="ARBA00022723"/>
    </source>
</evidence>
<keyword evidence="6 8" id="KW-0067">ATP-binding</keyword>
<dbReference type="OrthoDB" id="9776281at2"/>
<evidence type="ECO:0000256" key="5">
    <source>
        <dbReference type="ARBA" id="ARBA00022741"/>
    </source>
</evidence>
<dbReference type="RefSeq" id="WP_039125163.1">
    <property type="nucleotide sequence ID" value="NZ_CP010427.1"/>
</dbReference>
<evidence type="ECO:0000256" key="3">
    <source>
        <dbReference type="ARBA" id="ARBA00022695"/>
    </source>
</evidence>
<feature type="binding site" evidence="8">
    <location>
        <position position="168"/>
    </location>
    <ligand>
        <name>ATP</name>
        <dbReference type="ChEBI" id="CHEBI:30616"/>
    </ligand>
</feature>